<keyword evidence="4" id="KW-1185">Reference proteome</keyword>
<dbReference type="SUPFAM" id="SSF51905">
    <property type="entry name" value="FAD/NAD(P)-binding domain"/>
    <property type="match status" value="1"/>
</dbReference>
<keyword evidence="1" id="KW-0285">Flavoprotein</keyword>
<dbReference type="PRINTS" id="PR00469">
    <property type="entry name" value="PNDRDTASEII"/>
</dbReference>
<dbReference type="KEGG" id="sba:Sulba_1289"/>
<protein>
    <submittedName>
        <fullName evidence="3">Thioredoxin reductase</fullName>
    </submittedName>
</protein>
<dbReference type="AlphaFoldDB" id="I3XXA7"/>
<evidence type="ECO:0000313" key="4">
    <source>
        <dbReference type="Proteomes" id="UP000006176"/>
    </source>
</evidence>
<evidence type="ECO:0000256" key="1">
    <source>
        <dbReference type="ARBA" id="ARBA00022630"/>
    </source>
</evidence>
<accession>I3XXA7</accession>
<dbReference type="Pfam" id="PF13738">
    <property type="entry name" value="Pyr_redox_3"/>
    <property type="match status" value="1"/>
</dbReference>
<dbReference type="PATRIC" id="fig|760154.4.peg.1291"/>
<dbReference type="HOGENOM" id="CLU_059172_0_0_7"/>
<dbReference type="EMBL" id="CP003333">
    <property type="protein sequence ID" value="AFL68581.1"/>
    <property type="molecule type" value="Genomic_DNA"/>
</dbReference>
<gene>
    <name evidence="3" type="ordered locus">Sulba_1289</name>
</gene>
<organism evidence="3 4">
    <name type="scientific">Sulfurospirillum barnesii (strain ATCC 700032 / DSM 10660 / SES-3)</name>
    <dbReference type="NCBI Taxonomy" id="760154"/>
    <lineage>
        <taxon>Bacteria</taxon>
        <taxon>Pseudomonadati</taxon>
        <taxon>Campylobacterota</taxon>
        <taxon>Epsilonproteobacteria</taxon>
        <taxon>Campylobacterales</taxon>
        <taxon>Sulfurospirillaceae</taxon>
        <taxon>Sulfurospirillum</taxon>
    </lineage>
</organism>
<dbReference type="RefSeq" id="WP_014769459.1">
    <property type="nucleotide sequence ID" value="NC_018002.1"/>
</dbReference>
<sequence>MQQIYDIAIIGGGPGGIGAAVEAKVFGIQNILMIEKGDNHSQTIRKFYKDNKRVDKNYKGQEIVLEGTIDFRDGTKESTLNYFDSLLDKGEIDTAFNSEVESITKTGDEFQIVTSKAGYIAKYVIVAIGTMGKPNKPDYTLPISLKERINFNLDKCSQNEKILLVGGGNSAVEYALELSKTNNVTLNYRKESFSRLNDINLQMIQEYNGREKLRLRLGMDIVSIENENGLPKVHFTDGYDTVYDRVIYAIGGTTPIDFLKKCGISFNEENKAEFDENYETKTKGLYLAGDIAVKSGGSIAIALNHAYHIISHILKSHQKQG</sequence>
<evidence type="ECO:0000256" key="2">
    <source>
        <dbReference type="ARBA" id="ARBA00023002"/>
    </source>
</evidence>
<reference evidence="3 4" key="1">
    <citation type="submission" date="2012-06" db="EMBL/GenBank/DDBJ databases">
        <title>Complete sequence of Sulfurospirillum barnesii SES-3.</title>
        <authorList>
            <consortium name="US DOE Joint Genome Institute"/>
            <person name="Lucas S."/>
            <person name="Han J."/>
            <person name="Lapidus A."/>
            <person name="Cheng J.-F."/>
            <person name="Goodwin L."/>
            <person name="Pitluck S."/>
            <person name="Peters L."/>
            <person name="Ovchinnikova G."/>
            <person name="Lu M."/>
            <person name="Detter J.C."/>
            <person name="Han C."/>
            <person name="Tapia R."/>
            <person name="Land M."/>
            <person name="Hauser L."/>
            <person name="Kyrpides N."/>
            <person name="Ivanova N."/>
            <person name="Pagani I."/>
            <person name="Stolz J."/>
            <person name="Arkin A."/>
            <person name="Dehal P."/>
            <person name="Oremland R."/>
            <person name="Saltikov C."/>
            <person name="Basu P."/>
            <person name="Hollibaugh J."/>
            <person name="Newman D."/>
            <person name="Stolyar S."/>
            <person name="Hazen T."/>
            <person name="Woyke T."/>
        </authorList>
    </citation>
    <scope>NUCLEOTIDE SEQUENCE [LARGE SCALE GENOMIC DNA]</scope>
    <source>
        <strain evidence="4">ATCC 700032 / DSM 10660 / SES-3</strain>
    </source>
</reference>
<dbReference type="InterPro" id="IPR036188">
    <property type="entry name" value="FAD/NAD-bd_sf"/>
</dbReference>
<name>I3XXA7_SULBS</name>
<dbReference type="Proteomes" id="UP000006176">
    <property type="component" value="Chromosome"/>
</dbReference>
<dbReference type="GO" id="GO:0016491">
    <property type="term" value="F:oxidoreductase activity"/>
    <property type="evidence" value="ECO:0007669"/>
    <property type="project" value="UniProtKB-KW"/>
</dbReference>
<dbReference type="PANTHER" id="PTHR48105">
    <property type="entry name" value="THIOREDOXIN REDUCTASE 1-RELATED-RELATED"/>
    <property type="match status" value="1"/>
</dbReference>
<dbReference type="InterPro" id="IPR050097">
    <property type="entry name" value="Ferredoxin-NADP_redctase_2"/>
</dbReference>
<proteinExistence type="predicted"/>
<dbReference type="STRING" id="760154.Sulba_1289"/>
<dbReference type="OrthoDB" id="9778740at2"/>
<evidence type="ECO:0000313" key="3">
    <source>
        <dbReference type="EMBL" id="AFL68581.1"/>
    </source>
</evidence>
<dbReference type="Gene3D" id="3.50.50.60">
    <property type="entry name" value="FAD/NAD(P)-binding domain"/>
    <property type="match status" value="2"/>
</dbReference>
<dbReference type="eggNOG" id="COG0492">
    <property type="taxonomic scope" value="Bacteria"/>
</dbReference>
<dbReference type="PRINTS" id="PR00368">
    <property type="entry name" value="FADPNR"/>
</dbReference>
<keyword evidence="2" id="KW-0560">Oxidoreductase</keyword>